<sequence length="90" mass="10500">WSVEEDRCYDDCRYTIQFLSLVISGKIDHGDIRDDAPISNSHELVISGRDRLVIFRMDHPYPRFHRSDQEEYGGYSRTGSPIISQFCSDQ</sequence>
<accession>A0A4Y2L9G8</accession>
<proteinExistence type="predicted"/>
<protein>
    <submittedName>
        <fullName evidence="1">Uncharacterized protein</fullName>
    </submittedName>
</protein>
<dbReference type="EMBL" id="BGPR01005466">
    <property type="protein sequence ID" value="GBN10447.1"/>
    <property type="molecule type" value="Genomic_DNA"/>
</dbReference>
<name>A0A4Y2L9G8_ARAVE</name>
<reference evidence="1 2" key="1">
    <citation type="journal article" date="2019" name="Sci. Rep.">
        <title>Orb-weaving spider Araneus ventricosus genome elucidates the spidroin gene catalogue.</title>
        <authorList>
            <person name="Kono N."/>
            <person name="Nakamura H."/>
            <person name="Ohtoshi R."/>
            <person name="Moran D.A.P."/>
            <person name="Shinohara A."/>
            <person name="Yoshida Y."/>
            <person name="Fujiwara M."/>
            <person name="Mori M."/>
            <person name="Tomita M."/>
            <person name="Arakawa K."/>
        </authorList>
    </citation>
    <scope>NUCLEOTIDE SEQUENCE [LARGE SCALE GENOMIC DNA]</scope>
</reference>
<keyword evidence="2" id="KW-1185">Reference proteome</keyword>
<gene>
    <name evidence="1" type="ORF">AVEN_54538_1</name>
</gene>
<comment type="caution">
    <text evidence="1">The sequence shown here is derived from an EMBL/GenBank/DDBJ whole genome shotgun (WGS) entry which is preliminary data.</text>
</comment>
<feature type="non-terminal residue" evidence="1">
    <location>
        <position position="1"/>
    </location>
</feature>
<evidence type="ECO:0000313" key="2">
    <source>
        <dbReference type="Proteomes" id="UP000499080"/>
    </source>
</evidence>
<dbReference type="AlphaFoldDB" id="A0A4Y2L9G8"/>
<evidence type="ECO:0000313" key="1">
    <source>
        <dbReference type="EMBL" id="GBN10447.1"/>
    </source>
</evidence>
<dbReference type="Proteomes" id="UP000499080">
    <property type="component" value="Unassembled WGS sequence"/>
</dbReference>
<organism evidence="1 2">
    <name type="scientific">Araneus ventricosus</name>
    <name type="common">Orbweaver spider</name>
    <name type="synonym">Epeira ventricosa</name>
    <dbReference type="NCBI Taxonomy" id="182803"/>
    <lineage>
        <taxon>Eukaryota</taxon>
        <taxon>Metazoa</taxon>
        <taxon>Ecdysozoa</taxon>
        <taxon>Arthropoda</taxon>
        <taxon>Chelicerata</taxon>
        <taxon>Arachnida</taxon>
        <taxon>Araneae</taxon>
        <taxon>Araneomorphae</taxon>
        <taxon>Entelegynae</taxon>
        <taxon>Araneoidea</taxon>
        <taxon>Araneidae</taxon>
        <taxon>Araneus</taxon>
    </lineage>
</organism>